<organism evidence="2 3">
    <name type="scientific">Aliarcobacter cryaerophilus</name>
    <dbReference type="NCBI Taxonomy" id="28198"/>
    <lineage>
        <taxon>Bacteria</taxon>
        <taxon>Pseudomonadati</taxon>
        <taxon>Campylobacterota</taxon>
        <taxon>Epsilonproteobacteria</taxon>
        <taxon>Campylobacterales</taxon>
        <taxon>Arcobacteraceae</taxon>
        <taxon>Aliarcobacter</taxon>
    </lineage>
</organism>
<feature type="coiled-coil region" evidence="1">
    <location>
        <begin position="99"/>
        <end position="147"/>
    </location>
</feature>
<protein>
    <submittedName>
        <fullName evidence="2">Uncharacterized protein</fullName>
    </submittedName>
</protein>
<keyword evidence="1" id="KW-0175">Coiled coil</keyword>
<accession>A0A2S9T8Z5</accession>
<dbReference type="EMBL" id="NXGI01000035">
    <property type="protein sequence ID" value="PRM95249.1"/>
    <property type="molecule type" value="Genomic_DNA"/>
</dbReference>
<evidence type="ECO:0000256" key="1">
    <source>
        <dbReference type="SAM" id="Coils"/>
    </source>
</evidence>
<name>A0A2S9T8Z5_9BACT</name>
<reference evidence="2 3" key="1">
    <citation type="submission" date="2017-09" db="EMBL/GenBank/DDBJ databases">
        <title>Reassesment of A. cryaerophilus.</title>
        <authorList>
            <person name="Perez-Cataluna A."/>
            <person name="Collado L."/>
            <person name="Salgado O."/>
            <person name="Lefinanco V."/>
            <person name="Figueras M.J."/>
        </authorList>
    </citation>
    <scope>NUCLEOTIDE SEQUENCE [LARGE SCALE GENOMIC DNA]</scope>
    <source>
        <strain evidence="2 3">LMG 9065</strain>
    </source>
</reference>
<evidence type="ECO:0000313" key="3">
    <source>
        <dbReference type="Proteomes" id="UP000239151"/>
    </source>
</evidence>
<proteinExistence type="predicted"/>
<gene>
    <name evidence="2" type="ORF">CJ670_09555</name>
</gene>
<dbReference type="Proteomes" id="UP000239151">
    <property type="component" value="Unassembled WGS sequence"/>
</dbReference>
<dbReference type="AlphaFoldDB" id="A0A2S9T8Z5"/>
<sequence>MNNIDINPEILNKINLIFKNVFNEVFDLDYRVDKYLLTKIEEKRNKISNLLNILRSIESSIYQVETSLREAQIKNERNIHMANKVTYIVNDLLHFHAKLSRLIDEKRQIEFEIEESKKRLYSYEKNFEQARSNRKKLELKSSNLLERTSNKIYSIQKSTTLYQNTKMQDVTNNISNFINHKQNENYTLENTNNEHYNNDIQIDDLNFKLNYENNIFEIFIPKIEKKFFIKHKNSEIVVLNNDNSIINSIEIHYFQLLENVLLKLKSNKIKVWVNEKSEIDIYHNYGYIKNGIVTKEGVEMIWEKNE</sequence>
<comment type="caution">
    <text evidence="2">The sequence shown here is derived from an EMBL/GenBank/DDBJ whole genome shotgun (WGS) entry which is preliminary data.</text>
</comment>
<evidence type="ECO:0000313" key="2">
    <source>
        <dbReference type="EMBL" id="PRM95249.1"/>
    </source>
</evidence>